<gene>
    <name evidence="3" type="ORF">CK797_07735</name>
</gene>
<dbReference type="RefSeq" id="WP_104689186.1">
    <property type="nucleotide sequence ID" value="NZ_JBKTHY010000011.1"/>
</dbReference>
<comment type="similarity">
    <text evidence="1">Belongs to the YciI family.</text>
</comment>
<dbReference type="SUPFAM" id="SSF54909">
    <property type="entry name" value="Dimeric alpha+beta barrel"/>
    <property type="match status" value="1"/>
</dbReference>
<dbReference type="OrthoDB" id="9814407at2"/>
<sequence length="95" mass="11102">MYLINVKIDPQTKINDEKMNAHRQWFKSFYDQQKFLIVGPSKSIPMSGIIIAQAKDRDELDKMISQDVFYPQEASYEVNEFKANLVSSDIKPDRD</sequence>
<feature type="domain" description="YCII-related" evidence="2">
    <location>
        <begin position="2"/>
        <end position="82"/>
    </location>
</feature>
<organism evidence="3 4">
    <name type="scientific">Limosilactobacillus pontis</name>
    <dbReference type="NCBI Taxonomy" id="35787"/>
    <lineage>
        <taxon>Bacteria</taxon>
        <taxon>Bacillati</taxon>
        <taxon>Bacillota</taxon>
        <taxon>Bacilli</taxon>
        <taxon>Lactobacillales</taxon>
        <taxon>Lactobacillaceae</taxon>
        <taxon>Limosilactobacillus</taxon>
    </lineage>
</organism>
<comment type="caution">
    <text evidence="3">The sequence shown here is derived from an EMBL/GenBank/DDBJ whole genome shotgun (WGS) entry which is preliminary data.</text>
</comment>
<dbReference type="InterPro" id="IPR005545">
    <property type="entry name" value="YCII"/>
</dbReference>
<evidence type="ECO:0000259" key="2">
    <source>
        <dbReference type="Pfam" id="PF03795"/>
    </source>
</evidence>
<dbReference type="PANTHER" id="PTHR37828">
    <property type="entry name" value="GSR2449 PROTEIN"/>
    <property type="match status" value="1"/>
</dbReference>
<accession>A0A2J6NL91</accession>
<reference evidence="3 4" key="1">
    <citation type="submission" date="2017-09" db="EMBL/GenBank/DDBJ databases">
        <title>Bacterial strain isolated from the female urinary microbiota.</title>
        <authorList>
            <person name="Thomas-White K."/>
            <person name="Kumar N."/>
            <person name="Forster S."/>
            <person name="Putonti C."/>
            <person name="Lawley T."/>
            <person name="Wolfe A.J."/>
        </authorList>
    </citation>
    <scope>NUCLEOTIDE SEQUENCE [LARGE SCALE GENOMIC DNA]</scope>
    <source>
        <strain evidence="3 4">UMB0683</strain>
    </source>
</reference>
<dbReference type="Gene3D" id="3.30.70.1060">
    <property type="entry name" value="Dimeric alpha+beta barrel"/>
    <property type="match status" value="1"/>
</dbReference>
<dbReference type="InterPro" id="IPR011008">
    <property type="entry name" value="Dimeric_a/b-barrel"/>
</dbReference>
<protein>
    <recommendedName>
        <fullName evidence="2">YCII-related domain-containing protein</fullName>
    </recommendedName>
</protein>
<dbReference type="PANTHER" id="PTHR37828:SF1">
    <property type="entry name" value="YCII-RELATED DOMAIN-CONTAINING PROTEIN"/>
    <property type="match status" value="1"/>
</dbReference>
<evidence type="ECO:0000313" key="4">
    <source>
        <dbReference type="Proteomes" id="UP000239920"/>
    </source>
</evidence>
<evidence type="ECO:0000313" key="3">
    <source>
        <dbReference type="EMBL" id="PMB82063.1"/>
    </source>
</evidence>
<name>A0A2J6NL91_9LACO</name>
<dbReference type="Pfam" id="PF03795">
    <property type="entry name" value="YCII"/>
    <property type="match status" value="1"/>
</dbReference>
<dbReference type="EMBL" id="PNFV01000010">
    <property type="protein sequence ID" value="PMB82063.1"/>
    <property type="molecule type" value="Genomic_DNA"/>
</dbReference>
<dbReference type="Proteomes" id="UP000239920">
    <property type="component" value="Unassembled WGS sequence"/>
</dbReference>
<dbReference type="AlphaFoldDB" id="A0A2J6NL91"/>
<evidence type="ECO:0000256" key="1">
    <source>
        <dbReference type="ARBA" id="ARBA00007689"/>
    </source>
</evidence>
<proteinExistence type="inferred from homology"/>